<dbReference type="Pfam" id="PF13753">
    <property type="entry name" value="SWM_repeat"/>
    <property type="match status" value="1"/>
</dbReference>
<dbReference type="CDD" id="cd00603">
    <property type="entry name" value="IPT_PCSR"/>
    <property type="match status" value="2"/>
</dbReference>
<dbReference type="InterPro" id="IPR015919">
    <property type="entry name" value="Cadherin-like_sf"/>
</dbReference>
<gene>
    <name evidence="4" type="ORF">ACFSB2_13710</name>
</gene>
<feature type="domain" description="IPT/TIG" evidence="2">
    <location>
        <begin position="146"/>
        <end position="230"/>
    </location>
</feature>
<dbReference type="Pfam" id="PF05345">
    <property type="entry name" value="He_PIG"/>
    <property type="match status" value="2"/>
</dbReference>
<dbReference type="PANTHER" id="PTHR37494:SF1">
    <property type="entry name" value="STAPHYLOCOCCUS AUREUS SURFACE PROTEIN A"/>
    <property type="match status" value="1"/>
</dbReference>
<dbReference type="InterPro" id="IPR006644">
    <property type="entry name" value="Cadg"/>
</dbReference>
<dbReference type="SUPFAM" id="SSF49313">
    <property type="entry name" value="Cadherin-like"/>
    <property type="match status" value="2"/>
</dbReference>
<dbReference type="SMART" id="SM00736">
    <property type="entry name" value="CADG"/>
    <property type="match status" value="1"/>
</dbReference>
<dbReference type="Proteomes" id="UP001597079">
    <property type="component" value="Unassembled WGS sequence"/>
</dbReference>
<dbReference type="InterPro" id="IPR014756">
    <property type="entry name" value="Ig_E-set"/>
</dbReference>
<feature type="domain" description="IPT/TIG" evidence="2">
    <location>
        <begin position="356"/>
        <end position="440"/>
    </location>
</feature>
<keyword evidence="5" id="KW-1185">Reference proteome</keyword>
<dbReference type="EMBL" id="JBHUCX010000035">
    <property type="protein sequence ID" value="MFD1675753.1"/>
    <property type="molecule type" value="Genomic_DNA"/>
</dbReference>
<evidence type="ECO:0000313" key="5">
    <source>
        <dbReference type="Proteomes" id="UP001597079"/>
    </source>
</evidence>
<dbReference type="SMART" id="SM00429">
    <property type="entry name" value="IPT"/>
    <property type="match status" value="2"/>
</dbReference>
<reference evidence="5" key="1">
    <citation type="journal article" date="2019" name="Int. J. Syst. Evol. Microbiol.">
        <title>The Global Catalogue of Microorganisms (GCM) 10K type strain sequencing project: providing services to taxonomists for standard genome sequencing and annotation.</title>
        <authorList>
            <consortium name="The Broad Institute Genomics Platform"/>
            <consortium name="The Broad Institute Genome Sequencing Center for Infectious Disease"/>
            <person name="Wu L."/>
            <person name="Ma J."/>
        </authorList>
    </citation>
    <scope>NUCLEOTIDE SEQUENCE [LARGE SCALE GENOMIC DNA]</scope>
    <source>
        <strain evidence="5">CGMCC 1.12286</strain>
    </source>
</reference>
<dbReference type="SUPFAM" id="SSF81296">
    <property type="entry name" value="E set domains"/>
    <property type="match status" value="2"/>
</dbReference>
<evidence type="ECO:0000259" key="2">
    <source>
        <dbReference type="SMART" id="SM00429"/>
    </source>
</evidence>
<dbReference type="InterPro" id="IPR013783">
    <property type="entry name" value="Ig-like_fold"/>
</dbReference>
<feature type="domain" description="Dystroglycan-type cadherin-like" evidence="3">
    <location>
        <begin position="543"/>
        <end position="630"/>
    </location>
</feature>
<sequence>MIQSSKTRKRKRIVTSSTAVMLVLGVLAVSEVTGIPKAQASTFSPNTIESATVSGNQMTLGIGGEAIGGQPSDFTVTVNGESDPVTSEDTSSSDSITLGILNPVSYGDTVYVSYSGNDLEDFQDGEYYAPFPNFEVTNDTPAPASAPTVTGVSPSSGPTTGGTSVTITGTGFTGATVVDFGSTPASSYKVNSDTSITATAPAGTTGSTDVTVTTPGGTSATSANDQFTYVSPPVVMTNGSTVTYDGTSVFIAPTLTTSDPDSSTLAGATISITSGFQSYDMLNFVNTGKITGSYNLSTGVLTLSGTDSLANYQTALRSISFSTGSTNTSTRTISFKVSDGSNSSNSTSTNVVIQGAPTVTGVSPSSGPTTGGTSVTITGTGFTGATVVDFGSTPASSCKVNSDTSITATAPAGTTGATDVTVTTPSGTSATSVNDQFNYVAVGGGPVPPFINTVSFMEDAKVGTPYSAQLVTSGGTQPFRWSIASGSLPNGLTLNAQGQITGTPTGLGGQYTFTVKVTDSNNFSETRQLTLTVDGPTSLPSITTTSLTPDTVGQPYNQTLDATGGTSPYTWSVTQGTLPSGLALDAQTGEITGTPTASGVSTITVQSKDANGMTATQTFQIDVTKPNEREIVWNGQIQNVPAIVGNNGGMQTTYMPIWYVMQLLKSMGIENTWNGHHWNMTTSMTPDLSNIQAGAGNTSIYLNGTLVQQVDTETQIDPSTNRPTTYMPIWYVERVLNRVGLQSTWNGTTWAVTLQNS</sequence>
<organism evidence="4 5">
    <name type="scientific">Alicyclobacillus fodiniaquatilis</name>
    <dbReference type="NCBI Taxonomy" id="1661150"/>
    <lineage>
        <taxon>Bacteria</taxon>
        <taxon>Bacillati</taxon>
        <taxon>Bacillota</taxon>
        <taxon>Bacilli</taxon>
        <taxon>Bacillales</taxon>
        <taxon>Alicyclobacillaceae</taxon>
        <taxon>Alicyclobacillus</taxon>
    </lineage>
</organism>
<comment type="caution">
    <text evidence="4">The sequence shown here is derived from an EMBL/GenBank/DDBJ whole genome shotgun (WGS) entry which is preliminary data.</text>
</comment>
<accession>A0ABW4JJQ3</accession>
<evidence type="ECO:0000259" key="3">
    <source>
        <dbReference type="SMART" id="SM00736"/>
    </source>
</evidence>
<evidence type="ECO:0000256" key="1">
    <source>
        <dbReference type="SAM" id="MobiDB-lite"/>
    </source>
</evidence>
<dbReference type="RefSeq" id="WP_377943635.1">
    <property type="nucleotide sequence ID" value="NZ_JBHUCX010000035.1"/>
</dbReference>
<name>A0ABW4JJQ3_9BACL</name>
<feature type="region of interest" description="Disordered" evidence="1">
    <location>
        <begin position="140"/>
        <end position="164"/>
    </location>
</feature>
<proteinExistence type="predicted"/>
<dbReference type="PANTHER" id="PTHR37494">
    <property type="entry name" value="HEMAGGLUTININ"/>
    <property type="match status" value="1"/>
</dbReference>
<dbReference type="InterPro" id="IPR002909">
    <property type="entry name" value="IPT_dom"/>
</dbReference>
<feature type="compositionally biased region" description="Low complexity" evidence="1">
    <location>
        <begin position="147"/>
        <end position="164"/>
    </location>
</feature>
<evidence type="ECO:0000313" key="4">
    <source>
        <dbReference type="EMBL" id="MFD1675753.1"/>
    </source>
</evidence>
<dbReference type="Gene3D" id="2.60.40.10">
    <property type="entry name" value="Immunoglobulins"/>
    <property type="match status" value="4"/>
</dbReference>
<dbReference type="Pfam" id="PF01833">
    <property type="entry name" value="TIG"/>
    <property type="match status" value="2"/>
</dbReference>
<dbReference type="InterPro" id="IPR028059">
    <property type="entry name" value="SWM_rpt"/>
</dbReference>
<protein>
    <submittedName>
        <fullName evidence="4">Ig domain-containing protein</fullName>
    </submittedName>
</protein>